<gene>
    <name evidence="8" type="ORF">CLV51_102952</name>
</gene>
<keyword evidence="3" id="KW-0732">Signal</keyword>
<evidence type="ECO:0000256" key="1">
    <source>
        <dbReference type="ARBA" id="ARBA00009336"/>
    </source>
</evidence>
<keyword evidence="4" id="KW-0378">Hydrolase</keyword>
<evidence type="ECO:0000256" key="5">
    <source>
        <dbReference type="ARBA" id="ARBA00023295"/>
    </source>
</evidence>
<dbReference type="InterPro" id="IPR057016">
    <property type="entry name" value="EndoS_F2-like_TIM-barrel"/>
</dbReference>
<feature type="domain" description="GH18" evidence="7">
    <location>
        <begin position="62"/>
        <end position="311"/>
    </location>
</feature>
<sequence>MKKFNLSQIILIAVFFALAVSCSKEVRQNALQKLSTKTSSVVNKVLQGSFDSLIAYKKRPHQLMAGYYRTWGDHVTDSNYKTRMTDLPDSVDLVSVFTDYTPVGNPYWDTLKYTYVPYLHARGTKVFFTGGYYANASTDAAGLNTWVQGIMSKINEYNYDGYDIDIESTASGKTLKDQIATFKALSQYLGPKSGTGKLLIYDTNQNGNALMAGIKSYVNYVFQQAYWRTASSLTGTFNTYAPYISPNQYLVGVSYEDGTGYQAGQMPAYASWQPTQGTKGGVFAYGIDMEGPNSGRNYVTTRAAIQTMNPAH</sequence>
<dbReference type="SUPFAM" id="SSF51445">
    <property type="entry name" value="(Trans)glycosidases"/>
    <property type="match status" value="1"/>
</dbReference>
<evidence type="ECO:0000256" key="4">
    <source>
        <dbReference type="ARBA" id="ARBA00022801"/>
    </source>
</evidence>
<evidence type="ECO:0000256" key="6">
    <source>
        <dbReference type="ARBA" id="ARBA00034414"/>
    </source>
</evidence>
<dbReference type="AlphaFoldDB" id="A0A2P8HPE0"/>
<protein>
    <recommendedName>
        <fullName evidence="2">mannosyl-glycoprotein endo-beta-N-acetylglucosaminidase</fullName>
        <ecNumber evidence="2">3.2.1.96</ecNumber>
    </recommendedName>
</protein>
<dbReference type="OrthoDB" id="7183084at2"/>
<evidence type="ECO:0000256" key="3">
    <source>
        <dbReference type="ARBA" id="ARBA00022729"/>
    </source>
</evidence>
<dbReference type="EC" id="3.2.1.96" evidence="2"/>
<comment type="similarity">
    <text evidence="1">Belongs to the glycosyl hydrolase 18 family.</text>
</comment>
<dbReference type="Proteomes" id="UP000240971">
    <property type="component" value="Unassembled WGS sequence"/>
</dbReference>
<dbReference type="InterPro" id="IPR017853">
    <property type="entry name" value="GH"/>
</dbReference>
<dbReference type="EMBL" id="PYAW01000002">
    <property type="protein sequence ID" value="PSL48090.1"/>
    <property type="molecule type" value="Genomic_DNA"/>
</dbReference>
<dbReference type="Gene3D" id="3.20.20.80">
    <property type="entry name" value="Glycosidases"/>
    <property type="match status" value="1"/>
</dbReference>
<proteinExistence type="inferred from homology"/>
<dbReference type="PROSITE" id="PS51910">
    <property type="entry name" value="GH18_2"/>
    <property type="match status" value="1"/>
</dbReference>
<dbReference type="PROSITE" id="PS51257">
    <property type="entry name" value="PROKAR_LIPOPROTEIN"/>
    <property type="match status" value="1"/>
</dbReference>
<evidence type="ECO:0000256" key="2">
    <source>
        <dbReference type="ARBA" id="ARBA00012566"/>
    </source>
</evidence>
<evidence type="ECO:0000313" key="9">
    <source>
        <dbReference type="Proteomes" id="UP000240971"/>
    </source>
</evidence>
<organism evidence="8 9">
    <name type="scientific">Chitinophaga niastensis</name>
    <dbReference type="NCBI Taxonomy" id="536980"/>
    <lineage>
        <taxon>Bacteria</taxon>
        <taxon>Pseudomonadati</taxon>
        <taxon>Bacteroidota</taxon>
        <taxon>Chitinophagia</taxon>
        <taxon>Chitinophagales</taxon>
        <taxon>Chitinophagaceae</taxon>
        <taxon>Chitinophaga</taxon>
    </lineage>
</organism>
<evidence type="ECO:0000313" key="8">
    <source>
        <dbReference type="EMBL" id="PSL48090.1"/>
    </source>
</evidence>
<dbReference type="RefSeq" id="WP_106528499.1">
    <property type="nucleotide sequence ID" value="NZ_PYAW01000002.1"/>
</dbReference>
<dbReference type="InterPro" id="IPR001223">
    <property type="entry name" value="Glyco_hydro18_cat"/>
</dbReference>
<keyword evidence="9" id="KW-1185">Reference proteome</keyword>
<dbReference type="Pfam" id="PF23916">
    <property type="entry name" value="TIM-barrel_EndoS"/>
    <property type="match status" value="1"/>
</dbReference>
<dbReference type="GO" id="GO:0005975">
    <property type="term" value="P:carbohydrate metabolic process"/>
    <property type="evidence" value="ECO:0007669"/>
    <property type="project" value="InterPro"/>
</dbReference>
<accession>A0A2P8HPE0</accession>
<evidence type="ECO:0000259" key="7">
    <source>
        <dbReference type="PROSITE" id="PS51910"/>
    </source>
</evidence>
<reference evidence="8 9" key="1">
    <citation type="submission" date="2018-03" db="EMBL/GenBank/DDBJ databases">
        <title>Genomic Encyclopedia of Archaeal and Bacterial Type Strains, Phase II (KMG-II): from individual species to whole genera.</title>
        <authorList>
            <person name="Goeker M."/>
        </authorList>
    </citation>
    <scope>NUCLEOTIDE SEQUENCE [LARGE SCALE GENOMIC DNA]</scope>
    <source>
        <strain evidence="8 9">DSM 24859</strain>
    </source>
</reference>
<dbReference type="GO" id="GO:0033925">
    <property type="term" value="F:mannosyl-glycoprotein endo-beta-N-acetylglucosaminidase activity"/>
    <property type="evidence" value="ECO:0007669"/>
    <property type="project" value="UniProtKB-EC"/>
</dbReference>
<comment type="catalytic activity">
    <reaction evidence="6">
        <text>an N(4)-(oligosaccharide-(1-&gt;3)-[oligosaccharide-(1-&gt;6)]-beta-D-Man-(1-&gt;4)-beta-D-GlcNAc-(1-&gt;4)-alpha-D-GlcNAc)-L-asparaginyl-[protein] + H2O = an oligosaccharide-(1-&gt;3)-[oligosaccharide-(1-&gt;6)]-beta-D-Man-(1-&gt;4)-D-GlcNAc + N(4)-(N-acetyl-beta-D-glucosaminyl)-L-asparaginyl-[protein]</text>
        <dbReference type="Rhea" id="RHEA:73067"/>
        <dbReference type="Rhea" id="RHEA-COMP:12603"/>
        <dbReference type="Rhea" id="RHEA-COMP:18176"/>
        <dbReference type="ChEBI" id="CHEBI:15377"/>
        <dbReference type="ChEBI" id="CHEBI:132248"/>
        <dbReference type="ChEBI" id="CHEBI:192714"/>
        <dbReference type="ChEBI" id="CHEBI:192715"/>
        <dbReference type="EC" id="3.2.1.96"/>
    </reaction>
</comment>
<comment type="caution">
    <text evidence="8">The sequence shown here is derived from an EMBL/GenBank/DDBJ whole genome shotgun (WGS) entry which is preliminary data.</text>
</comment>
<keyword evidence="5" id="KW-0326">Glycosidase</keyword>
<name>A0A2P8HPE0_CHINA</name>